<dbReference type="PANTHER" id="PTHR30204">
    <property type="entry name" value="REDOX-CYCLING DRUG-SENSING TRANSCRIPTIONAL ACTIVATOR SOXR"/>
    <property type="match status" value="1"/>
</dbReference>
<comment type="caution">
    <text evidence="4">The sequence shown here is derived from an EMBL/GenBank/DDBJ whole genome shotgun (WGS) entry which is preliminary data.</text>
</comment>
<evidence type="ECO:0000313" key="5">
    <source>
        <dbReference type="Proteomes" id="UP001519294"/>
    </source>
</evidence>
<dbReference type="PANTHER" id="PTHR30204:SF96">
    <property type="entry name" value="CHROMOSOME-ANCHORING PROTEIN RACA"/>
    <property type="match status" value="1"/>
</dbReference>
<dbReference type="InterPro" id="IPR009061">
    <property type="entry name" value="DNA-bd_dom_put_sf"/>
</dbReference>
<dbReference type="InterPro" id="IPR047057">
    <property type="entry name" value="MerR_fam"/>
</dbReference>
<feature type="domain" description="HTH merR-type" evidence="3">
    <location>
        <begin position="1"/>
        <end position="70"/>
    </location>
</feature>
<feature type="coiled-coil region" evidence="2">
    <location>
        <begin position="76"/>
        <end position="106"/>
    </location>
</feature>
<keyword evidence="5" id="KW-1185">Reference proteome</keyword>
<dbReference type="Gene3D" id="1.10.1660.10">
    <property type="match status" value="1"/>
</dbReference>
<accession>A0ABS4SB14</accession>
<reference evidence="4 5" key="1">
    <citation type="submission" date="2021-03" db="EMBL/GenBank/DDBJ databases">
        <title>Genomic Encyclopedia of Type Strains, Phase IV (KMG-IV): sequencing the most valuable type-strain genomes for metagenomic binning, comparative biology and taxonomic classification.</title>
        <authorList>
            <person name="Goeker M."/>
        </authorList>
    </citation>
    <scope>NUCLEOTIDE SEQUENCE [LARGE SCALE GENOMIC DNA]</scope>
    <source>
        <strain evidence="4 5">DSM 25790</strain>
    </source>
</reference>
<proteinExistence type="predicted"/>
<gene>
    <name evidence="4" type="ORF">J2Z81_002688</name>
</gene>
<evidence type="ECO:0000256" key="2">
    <source>
        <dbReference type="SAM" id="Coils"/>
    </source>
</evidence>
<dbReference type="SMART" id="SM00422">
    <property type="entry name" value="HTH_MERR"/>
    <property type="match status" value="1"/>
</dbReference>
<dbReference type="EMBL" id="JAGIKX010000033">
    <property type="protein sequence ID" value="MBP2258704.1"/>
    <property type="molecule type" value="Genomic_DNA"/>
</dbReference>
<evidence type="ECO:0000313" key="4">
    <source>
        <dbReference type="EMBL" id="MBP2258704.1"/>
    </source>
</evidence>
<keyword evidence="2" id="KW-0175">Coiled coil</keyword>
<keyword evidence="1 4" id="KW-0238">DNA-binding</keyword>
<dbReference type="InterPro" id="IPR000551">
    <property type="entry name" value="MerR-type_HTH_dom"/>
</dbReference>
<sequence>MISIKEVTKQTGITVRTLRYYDQIGLLHPAGKTEGGHRLYGKKELAKLQEIQFLKTLGFSLQEIKNMLFDHQWDWVSCLQNQLTYIQKEKDKLEEIESTIKGLMNNLTMDGDINLIDMQKLIELYKRNMDQRMEFRNQLFNEDEKELLDLLPNVNSGDPDTLEWVSLLGQLKQHMSKGAQAPEVQRIIRRIHEKQKETFGDNDAFLKKLWEVRKSPEKSQKVGFYPIESDVLEFMEIASEIFLNRKQHD</sequence>
<dbReference type="SUPFAM" id="SSF46955">
    <property type="entry name" value="Putative DNA-binding domain"/>
    <property type="match status" value="1"/>
</dbReference>
<dbReference type="Proteomes" id="UP001519294">
    <property type="component" value="Unassembled WGS sequence"/>
</dbReference>
<dbReference type="RefSeq" id="WP_226371548.1">
    <property type="nucleotide sequence ID" value="NZ_JAGIKX010000033.1"/>
</dbReference>
<evidence type="ECO:0000256" key="1">
    <source>
        <dbReference type="ARBA" id="ARBA00023125"/>
    </source>
</evidence>
<dbReference type="GO" id="GO:0003677">
    <property type="term" value="F:DNA binding"/>
    <property type="evidence" value="ECO:0007669"/>
    <property type="project" value="UniProtKB-KW"/>
</dbReference>
<protein>
    <submittedName>
        <fullName evidence="4">DNA-binding transcriptional MerR regulator</fullName>
    </submittedName>
</protein>
<dbReference type="CDD" id="cd01106">
    <property type="entry name" value="HTH_TipAL-Mta"/>
    <property type="match status" value="1"/>
</dbReference>
<dbReference type="Pfam" id="PF13411">
    <property type="entry name" value="MerR_1"/>
    <property type="match status" value="1"/>
</dbReference>
<dbReference type="PROSITE" id="PS50937">
    <property type="entry name" value="HTH_MERR_2"/>
    <property type="match status" value="1"/>
</dbReference>
<evidence type="ECO:0000259" key="3">
    <source>
        <dbReference type="PROSITE" id="PS50937"/>
    </source>
</evidence>
<dbReference type="PRINTS" id="PR00040">
    <property type="entry name" value="HTHMERR"/>
</dbReference>
<organism evidence="4 5">
    <name type="scientific">Virgibacillus alimentarius</name>
    <dbReference type="NCBI Taxonomy" id="698769"/>
    <lineage>
        <taxon>Bacteria</taxon>
        <taxon>Bacillati</taxon>
        <taxon>Bacillota</taxon>
        <taxon>Bacilli</taxon>
        <taxon>Bacillales</taxon>
        <taxon>Bacillaceae</taxon>
        <taxon>Virgibacillus</taxon>
    </lineage>
</organism>
<name>A0ABS4SB14_9BACI</name>